<evidence type="ECO:0000313" key="2">
    <source>
        <dbReference type="EMBL" id="THG01811.1"/>
    </source>
</evidence>
<sequence length="186" mass="21536">MAKHLKALLSVNRVSGFQRHFAIPDDVHLSLMTESTIDIERTDEKLNRRLRINFGIPAIRHCYVLAKSSGRQGRYFLKAKDTDHHLVTMLASFGKRVDDVMVVVRGNWEFGEGKDRLDPMLRRKGEPDILYDSWSPAMTVSSICISILSMLSSSTVKQRPTDNDRYVKNCRKSPKETRWWFHDDKV</sequence>
<name>A0A4S4DGD8_CAMSN</name>
<dbReference type="Proteomes" id="UP000306102">
    <property type="component" value="Unassembled WGS sequence"/>
</dbReference>
<evidence type="ECO:0000313" key="3">
    <source>
        <dbReference type="Proteomes" id="UP000306102"/>
    </source>
</evidence>
<evidence type="ECO:0000259" key="1">
    <source>
        <dbReference type="Pfam" id="PF00179"/>
    </source>
</evidence>
<dbReference type="AlphaFoldDB" id="A0A4S4DGD8"/>
<dbReference type="STRING" id="542762.A0A4S4DGD8"/>
<reference evidence="2 3" key="1">
    <citation type="journal article" date="2018" name="Proc. Natl. Acad. Sci. U.S.A.">
        <title>Draft genome sequence of Camellia sinensis var. sinensis provides insights into the evolution of the tea genome and tea quality.</title>
        <authorList>
            <person name="Wei C."/>
            <person name="Yang H."/>
            <person name="Wang S."/>
            <person name="Zhao J."/>
            <person name="Liu C."/>
            <person name="Gao L."/>
            <person name="Xia E."/>
            <person name="Lu Y."/>
            <person name="Tai Y."/>
            <person name="She G."/>
            <person name="Sun J."/>
            <person name="Cao H."/>
            <person name="Tong W."/>
            <person name="Gao Q."/>
            <person name="Li Y."/>
            <person name="Deng W."/>
            <person name="Jiang X."/>
            <person name="Wang W."/>
            <person name="Chen Q."/>
            <person name="Zhang S."/>
            <person name="Li H."/>
            <person name="Wu J."/>
            <person name="Wang P."/>
            <person name="Li P."/>
            <person name="Shi C."/>
            <person name="Zheng F."/>
            <person name="Jian J."/>
            <person name="Huang B."/>
            <person name="Shan D."/>
            <person name="Shi M."/>
            <person name="Fang C."/>
            <person name="Yue Y."/>
            <person name="Li F."/>
            <person name="Li D."/>
            <person name="Wei S."/>
            <person name="Han B."/>
            <person name="Jiang C."/>
            <person name="Yin Y."/>
            <person name="Xia T."/>
            <person name="Zhang Z."/>
            <person name="Bennetzen J.L."/>
            <person name="Zhao S."/>
            <person name="Wan X."/>
        </authorList>
    </citation>
    <scope>NUCLEOTIDE SEQUENCE [LARGE SCALE GENOMIC DNA]</scope>
    <source>
        <strain evidence="3">cv. Shuchazao</strain>
        <tissue evidence="2">Leaf</tissue>
    </source>
</reference>
<gene>
    <name evidence="2" type="ORF">TEA_006157</name>
</gene>
<feature type="domain" description="UBC core" evidence="1">
    <location>
        <begin position="128"/>
        <end position="173"/>
    </location>
</feature>
<keyword evidence="3" id="KW-1185">Reference proteome</keyword>
<dbReference type="Pfam" id="PF00179">
    <property type="entry name" value="UQ_con"/>
    <property type="match status" value="1"/>
</dbReference>
<dbReference type="EMBL" id="SDRB02011322">
    <property type="protein sequence ID" value="THG01811.1"/>
    <property type="molecule type" value="Genomic_DNA"/>
</dbReference>
<proteinExistence type="predicted"/>
<dbReference type="SUPFAM" id="SSF54495">
    <property type="entry name" value="UBC-like"/>
    <property type="match status" value="1"/>
</dbReference>
<dbReference type="Gene3D" id="3.10.110.10">
    <property type="entry name" value="Ubiquitin Conjugating Enzyme"/>
    <property type="match status" value="1"/>
</dbReference>
<protein>
    <recommendedName>
        <fullName evidence="1">UBC core domain-containing protein</fullName>
    </recommendedName>
</protein>
<dbReference type="InterPro" id="IPR016135">
    <property type="entry name" value="UBQ-conjugating_enzyme/RWD"/>
</dbReference>
<comment type="caution">
    <text evidence="2">The sequence shown here is derived from an EMBL/GenBank/DDBJ whole genome shotgun (WGS) entry which is preliminary data.</text>
</comment>
<organism evidence="2 3">
    <name type="scientific">Camellia sinensis var. sinensis</name>
    <name type="common">China tea</name>
    <dbReference type="NCBI Taxonomy" id="542762"/>
    <lineage>
        <taxon>Eukaryota</taxon>
        <taxon>Viridiplantae</taxon>
        <taxon>Streptophyta</taxon>
        <taxon>Embryophyta</taxon>
        <taxon>Tracheophyta</taxon>
        <taxon>Spermatophyta</taxon>
        <taxon>Magnoliopsida</taxon>
        <taxon>eudicotyledons</taxon>
        <taxon>Gunneridae</taxon>
        <taxon>Pentapetalae</taxon>
        <taxon>asterids</taxon>
        <taxon>Ericales</taxon>
        <taxon>Theaceae</taxon>
        <taxon>Camellia</taxon>
    </lineage>
</organism>
<dbReference type="InterPro" id="IPR000608">
    <property type="entry name" value="UBC"/>
</dbReference>
<accession>A0A4S4DGD8</accession>